<feature type="region of interest" description="Disordered" evidence="4">
    <location>
        <begin position="111"/>
        <end position="189"/>
    </location>
</feature>
<gene>
    <name evidence="5" type="primary">ssb</name>
    <name evidence="5" type="ORF">H0A36_17490</name>
</gene>
<reference evidence="5 6" key="1">
    <citation type="submission" date="2020-07" db="EMBL/GenBank/DDBJ databases">
        <title>Endozoicomonas sp. nov., isolated from sediment.</title>
        <authorList>
            <person name="Gu T."/>
        </authorList>
    </citation>
    <scope>NUCLEOTIDE SEQUENCE [LARGE SCALE GENOMIC DNA]</scope>
    <source>
        <strain evidence="5 6">SM1973</strain>
    </source>
</reference>
<feature type="compositionally biased region" description="Low complexity" evidence="4">
    <location>
        <begin position="148"/>
        <end position="165"/>
    </location>
</feature>
<organism evidence="5 6">
    <name type="scientific">Spartinivicinus marinus</name>
    <dbReference type="NCBI Taxonomy" id="2994442"/>
    <lineage>
        <taxon>Bacteria</taxon>
        <taxon>Pseudomonadati</taxon>
        <taxon>Pseudomonadota</taxon>
        <taxon>Gammaproteobacteria</taxon>
        <taxon>Oceanospirillales</taxon>
        <taxon>Zooshikellaceae</taxon>
        <taxon>Spartinivicinus</taxon>
    </lineage>
</organism>
<keyword evidence="1 2" id="KW-0238">DNA-binding</keyword>
<dbReference type="PANTHER" id="PTHR10302:SF27">
    <property type="entry name" value="SINGLE-STRANDED DNA-BINDING PROTEIN"/>
    <property type="match status" value="1"/>
</dbReference>
<accession>A0A853I1G4</accession>
<dbReference type="NCBIfam" id="TIGR00621">
    <property type="entry name" value="ssb"/>
    <property type="match status" value="1"/>
</dbReference>
<proteinExistence type="inferred from homology"/>
<protein>
    <recommendedName>
        <fullName evidence="2 3">Single-stranded DNA-binding protein</fullName>
        <shortName evidence="2">SSB</shortName>
    </recommendedName>
</protein>
<evidence type="ECO:0000313" key="5">
    <source>
        <dbReference type="EMBL" id="NYZ67810.1"/>
    </source>
</evidence>
<dbReference type="RefSeq" id="WP_180569833.1">
    <property type="nucleotide sequence ID" value="NZ_JACCKB010000030.1"/>
</dbReference>
<dbReference type="Gene3D" id="2.40.50.140">
    <property type="entry name" value="Nucleic acid-binding proteins"/>
    <property type="match status" value="1"/>
</dbReference>
<dbReference type="SUPFAM" id="SSF50249">
    <property type="entry name" value="Nucleic acid-binding proteins"/>
    <property type="match status" value="1"/>
</dbReference>
<evidence type="ECO:0000256" key="2">
    <source>
        <dbReference type="HAMAP-Rule" id="MF_00984"/>
    </source>
</evidence>
<dbReference type="PROSITE" id="PS50935">
    <property type="entry name" value="SSB"/>
    <property type="match status" value="1"/>
</dbReference>
<feature type="compositionally biased region" description="Low complexity" evidence="4">
    <location>
        <begin position="117"/>
        <end position="137"/>
    </location>
</feature>
<evidence type="ECO:0000256" key="1">
    <source>
        <dbReference type="ARBA" id="ARBA00023125"/>
    </source>
</evidence>
<dbReference type="AlphaFoldDB" id="A0A853I1G4"/>
<keyword evidence="6" id="KW-1185">Reference proteome</keyword>
<dbReference type="EMBL" id="JACCKB010000030">
    <property type="protein sequence ID" value="NYZ67810.1"/>
    <property type="molecule type" value="Genomic_DNA"/>
</dbReference>
<dbReference type="GO" id="GO:0006260">
    <property type="term" value="P:DNA replication"/>
    <property type="evidence" value="ECO:0007669"/>
    <property type="project" value="InterPro"/>
</dbReference>
<dbReference type="Pfam" id="PF00436">
    <property type="entry name" value="SSB"/>
    <property type="match status" value="1"/>
</dbReference>
<feature type="DNA-binding region" evidence="2">
    <location>
        <begin position="53"/>
        <end position="59"/>
    </location>
</feature>
<sequence length="209" mass="23412">MRGVNKVILVGNLGADPEIRYMPNGNAVANLSIATSEQWKDKQTGQQQSKTEWHRVVIFGKIAEVAGQYARKGSKLYLEGKLQTRKWQAQDGQDRYTTEVVVDINGQMQLLDSRPEGNNLNGVGQQNQHFQQPQNHPANANGKQTPPQGLRQQNQGYQQNNQHLNDNSGQHISMAGQPNSSNHAQPVMDGGYDSFTDDIPFDFFMRGMY</sequence>
<dbReference type="Proteomes" id="UP000569732">
    <property type="component" value="Unassembled WGS sequence"/>
</dbReference>
<name>A0A853I1G4_9GAMM</name>
<evidence type="ECO:0000256" key="4">
    <source>
        <dbReference type="SAM" id="MobiDB-lite"/>
    </source>
</evidence>
<comment type="subunit">
    <text evidence="2">Homotetramer.</text>
</comment>
<dbReference type="HAMAP" id="MF_00984">
    <property type="entry name" value="SSB"/>
    <property type="match status" value="1"/>
</dbReference>
<evidence type="ECO:0000313" key="6">
    <source>
        <dbReference type="Proteomes" id="UP000569732"/>
    </source>
</evidence>
<comment type="caution">
    <text evidence="5">The sequence shown here is derived from an EMBL/GenBank/DDBJ whole genome shotgun (WGS) entry which is preliminary data.</text>
</comment>
<dbReference type="GO" id="GO:0003697">
    <property type="term" value="F:single-stranded DNA binding"/>
    <property type="evidence" value="ECO:0007669"/>
    <property type="project" value="UniProtKB-UniRule"/>
</dbReference>
<dbReference type="GO" id="GO:0009295">
    <property type="term" value="C:nucleoid"/>
    <property type="evidence" value="ECO:0007669"/>
    <property type="project" value="TreeGrafter"/>
</dbReference>
<evidence type="ECO:0000256" key="3">
    <source>
        <dbReference type="RuleBase" id="RU000524"/>
    </source>
</evidence>
<dbReference type="InterPro" id="IPR000424">
    <property type="entry name" value="Primosome_PriB/ssb"/>
</dbReference>
<dbReference type="InterPro" id="IPR011344">
    <property type="entry name" value="ssDNA-bd"/>
</dbReference>
<dbReference type="CDD" id="cd04496">
    <property type="entry name" value="SSB_OBF"/>
    <property type="match status" value="1"/>
</dbReference>
<dbReference type="PANTHER" id="PTHR10302">
    <property type="entry name" value="SINGLE-STRANDED DNA-BINDING PROTEIN"/>
    <property type="match status" value="1"/>
</dbReference>
<comment type="caution">
    <text evidence="2">Lacks conserved residue(s) required for the propagation of feature annotation.</text>
</comment>
<feature type="compositionally biased region" description="Polar residues" evidence="4">
    <location>
        <begin position="166"/>
        <end position="184"/>
    </location>
</feature>
<dbReference type="InterPro" id="IPR012340">
    <property type="entry name" value="NA-bd_OB-fold"/>
</dbReference>